<feature type="region of interest" description="Disordered" evidence="3">
    <location>
        <begin position="481"/>
        <end position="545"/>
    </location>
</feature>
<accession>A0ABN9T466</accession>
<dbReference type="EMBL" id="CAUYUJ010014289">
    <property type="protein sequence ID" value="CAK0839396.1"/>
    <property type="molecule type" value="Genomic_DNA"/>
</dbReference>
<evidence type="ECO:0000256" key="3">
    <source>
        <dbReference type="SAM" id="MobiDB-lite"/>
    </source>
</evidence>
<comment type="caution">
    <text evidence="5">The sequence shown here is derived from an EMBL/GenBank/DDBJ whole genome shotgun (WGS) entry which is preliminary data.</text>
</comment>
<dbReference type="Pfam" id="PF02826">
    <property type="entry name" value="2-Hacid_dh_C"/>
    <property type="match status" value="2"/>
</dbReference>
<protein>
    <recommendedName>
        <fullName evidence="4">D-isomer specific 2-hydroxyacid dehydrogenase NAD-binding domain-containing protein</fullName>
    </recommendedName>
</protein>
<keyword evidence="6" id="KW-1185">Reference proteome</keyword>
<name>A0ABN9T466_9DINO</name>
<evidence type="ECO:0000256" key="1">
    <source>
        <dbReference type="ARBA" id="ARBA00023002"/>
    </source>
</evidence>
<evidence type="ECO:0000256" key="2">
    <source>
        <dbReference type="ARBA" id="ARBA00023027"/>
    </source>
</evidence>
<dbReference type="InterPro" id="IPR036291">
    <property type="entry name" value="NAD(P)-bd_dom_sf"/>
</dbReference>
<gene>
    <name evidence="5" type="ORF">PCOR1329_LOCUS35074</name>
</gene>
<dbReference type="Proteomes" id="UP001189429">
    <property type="component" value="Unassembled WGS sequence"/>
</dbReference>
<dbReference type="InterPro" id="IPR050223">
    <property type="entry name" value="D-isomer_2-hydroxyacid_DH"/>
</dbReference>
<dbReference type="SUPFAM" id="SSF51735">
    <property type="entry name" value="NAD(P)-binding Rossmann-fold domains"/>
    <property type="match status" value="1"/>
</dbReference>
<dbReference type="PANTHER" id="PTHR10996:SF178">
    <property type="entry name" value="2-HYDROXYACID DEHYDROGENASE YGL185C-RELATED"/>
    <property type="match status" value="1"/>
</dbReference>
<evidence type="ECO:0000313" key="5">
    <source>
        <dbReference type="EMBL" id="CAK0839396.1"/>
    </source>
</evidence>
<dbReference type="InterPro" id="IPR006140">
    <property type="entry name" value="D-isomer_DH_NAD-bd"/>
</dbReference>
<organism evidence="5 6">
    <name type="scientific">Prorocentrum cordatum</name>
    <dbReference type="NCBI Taxonomy" id="2364126"/>
    <lineage>
        <taxon>Eukaryota</taxon>
        <taxon>Sar</taxon>
        <taxon>Alveolata</taxon>
        <taxon>Dinophyceae</taxon>
        <taxon>Prorocentrales</taxon>
        <taxon>Prorocentraceae</taxon>
        <taxon>Prorocentrum</taxon>
    </lineage>
</organism>
<reference evidence="5" key="1">
    <citation type="submission" date="2023-10" db="EMBL/GenBank/DDBJ databases">
        <authorList>
            <person name="Chen Y."/>
            <person name="Shah S."/>
            <person name="Dougan E. K."/>
            <person name="Thang M."/>
            <person name="Chan C."/>
        </authorList>
    </citation>
    <scope>NUCLEOTIDE SEQUENCE [LARGE SCALE GENOMIC DNA]</scope>
</reference>
<keyword evidence="1" id="KW-0560">Oxidoreductase</keyword>
<keyword evidence="2" id="KW-0520">NAD</keyword>
<proteinExistence type="predicted"/>
<dbReference type="Gene3D" id="3.40.50.720">
    <property type="entry name" value="NAD(P)-binding Rossmann-like Domain"/>
    <property type="match status" value="3"/>
</dbReference>
<evidence type="ECO:0000259" key="4">
    <source>
        <dbReference type="Pfam" id="PF02826"/>
    </source>
</evidence>
<dbReference type="PANTHER" id="PTHR10996">
    <property type="entry name" value="2-HYDROXYACID DEHYDROGENASE-RELATED"/>
    <property type="match status" value="1"/>
</dbReference>
<feature type="domain" description="D-isomer specific 2-hydroxyacid dehydrogenase NAD-binding" evidence="4">
    <location>
        <begin position="218"/>
        <end position="252"/>
    </location>
</feature>
<feature type="domain" description="D-isomer specific 2-hydroxyacid dehydrogenase NAD-binding" evidence="4">
    <location>
        <begin position="158"/>
        <end position="207"/>
    </location>
</feature>
<evidence type="ECO:0000313" key="6">
    <source>
        <dbReference type="Proteomes" id="UP001189429"/>
    </source>
</evidence>
<sequence length="545" mass="58832">MAAPPVVLVTGHIRGIFGGLLQQRLAGSEWAVLLSSDDPAELARQLSRAVVLVGGMGDTNAHLRAAGEHLRLLQVPFVGTEWLDERAVPPGVAVCNVHDQDVGISEWVLCQMLQWICRTSDADALIGTFLATPELMRESCRAAAQQGADAGFSAPFYQQPPPPKREELRGKTLGIVGFGSIGRAVAARAAAFGVRLVATAGRRRPVEPPLEWLGAGAADLLQLMRKRAVLINVSRGPVVDEAALFSALREGSGWTAGREERCAAQIVDNLARCLRGEPLCNVVGYQLSGVSLRCTVDLQGVGRAVTARLRLGSSAVRLQLQAERQGAGLPFRRVLVTDCSFDAQISDLDFTGPSVLATLLHGTRFGQCWVAGWQAGLARVDQGPRIRIRAQRSSCEPGIRKDLSAKSAALDVGSDLAPVTRPGTSLLQADLESDTERVASMVELSTEEWAAQHQADYEKDFTIQLDMTPYVQLDKVSISRPVQQVGPRPAHHLRVERVGPRGGLEQGAPRPGRAARRRDRQGEHRRVEPPQSGVHPPHQVAARYP</sequence>